<feature type="transmembrane region" description="Helical" evidence="1">
    <location>
        <begin position="106"/>
        <end position="124"/>
    </location>
</feature>
<keyword evidence="1" id="KW-0472">Membrane</keyword>
<feature type="transmembrane region" description="Helical" evidence="1">
    <location>
        <begin position="12"/>
        <end position="32"/>
    </location>
</feature>
<gene>
    <name evidence="2" type="ORF">ATI53_106513</name>
</gene>
<feature type="transmembrane region" description="Helical" evidence="1">
    <location>
        <begin position="265"/>
        <end position="283"/>
    </location>
</feature>
<comment type="caution">
    <text evidence="2">The sequence shown here is derived from an EMBL/GenBank/DDBJ whole genome shotgun (WGS) entry which is preliminary data.</text>
</comment>
<evidence type="ECO:0008006" key="4">
    <source>
        <dbReference type="Google" id="ProtNLM"/>
    </source>
</evidence>
<evidence type="ECO:0000313" key="3">
    <source>
        <dbReference type="Proteomes" id="UP000249165"/>
    </source>
</evidence>
<protein>
    <recommendedName>
        <fullName evidence="4">4-amino-4-deoxy-L-arabinose transferase-like glycosyltransferase</fullName>
    </recommendedName>
</protein>
<feature type="transmembrane region" description="Helical" evidence="1">
    <location>
        <begin position="80"/>
        <end position="99"/>
    </location>
</feature>
<feature type="transmembrane region" description="Helical" evidence="1">
    <location>
        <begin position="290"/>
        <end position="310"/>
    </location>
</feature>
<accession>A0A327XLY1</accession>
<keyword evidence="1" id="KW-1133">Transmembrane helix</keyword>
<proteinExistence type="predicted"/>
<keyword evidence="3" id="KW-1185">Reference proteome</keyword>
<dbReference type="OrthoDB" id="1082056at2"/>
<keyword evidence="1" id="KW-0812">Transmembrane</keyword>
<evidence type="ECO:0000313" key="2">
    <source>
        <dbReference type="EMBL" id="RAK09870.1"/>
    </source>
</evidence>
<dbReference type="EMBL" id="QLMG01000065">
    <property type="protein sequence ID" value="RAK09870.1"/>
    <property type="molecule type" value="Genomic_DNA"/>
</dbReference>
<feature type="transmembrane region" description="Helical" evidence="1">
    <location>
        <begin position="352"/>
        <end position="370"/>
    </location>
</feature>
<name>A0A327XLY1_9RHOB</name>
<evidence type="ECO:0000256" key="1">
    <source>
        <dbReference type="SAM" id="Phobius"/>
    </source>
</evidence>
<feature type="transmembrane region" description="Helical" evidence="1">
    <location>
        <begin position="428"/>
        <end position="447"/>
    </location>
</feature>
<feature type="transmembrane region" description="Helical" evidence="1">
    <location>
        <begin position="192"/>
        <end position="220"/>
    </location>
</feature>
<feature type="transmembrane region" description="Helical" evidence="1">
    <location>
        <begin position="232"/>
        <end position="253"/>
    </location>
</feature>
<dbReference type="AlphaFoldDB" id="A0A327XLY1"/>
<organism evidence="2 3">
    <name type="scientific">Salipiger aestuarii</name>
    <dbReference type="NCBI Taxonomy" id="568098"/>
    <lineage>
        <taxon>Bacteria</taxon>
        <taxon>Pseudomonadati</taxon>
        <taxon>Pseudomonadota</taxon>
        <taxon>Alphaproteobacteria</taxon>
        <taxon>Rhodobacterales</taxon>
        <taxon>Roseobacteraceae</taxon>
        <taxon>Salipiger</taxon>
    </lineage>
</organism>
<reference evidence="2 3" key="1">
    <citation type="submission" date="2018-06" db="EMBL/GenBank/DDBJ databases">
        <title>Genomic Encyclopedia of Archaeal and Bacterial Type Strains, Phase II (KMG-II): from individual species to whole genera.</title>
        <authorList>
            <person name="Goeker M."/>
        </authorList>
    </citation>
    <scope>NUCLEOTIDE SEQUENCE [LARGE SCALE GENOMIC DNA]</scope>
    <source>
        <strain evidence="2 3">DSM 22011</strain>
    </source>
</reference>
<dbReference type="Proteomes" id="UP000249165">
    <property type="component" value="Unassembled WGS sequence"/>
</dbReference>
<dbReference type="RefSeq" id="WP_111551253.1">
    <property type="nucleotide sequence ID" value="NZ_QLMG01000065.1"/>
</dbReference>
<sequence length="611" mass="64566">MSQTRTPLCHDRLRWIPVAVFIYLCAITISKITGLPEFLVGMTNDSAMRLVEVRDLLNGQPWFDLDQTRLGLEGGFEMHWSRLIDAPIAGLILLLDLFTSRARAEYLVIVAWPLIMLGLVMWLVGRIAATLHGPRAAPLAAALSGFMMLQEARFLPGAIDHHNVQIVLLLVTMLGVLGRHDSRALPAGAGAALAASLAIGVETLPLLAVCTFGMVGFWLARGTPERAATLRFAGGGIGGLAVLFPATAPASAYAGGFCDALSVDLALPAALGLGAMAACAYAVSGRALAVRAGILAALFAAVGAFALAVMPSCLHNPLESLDPYLVDRWLTFVTEARSLGDLIAGPAMPYLFGYYALGLAAMTIAAGFAWARKSGDWLLMTVLLAGALTITIYQLRGAPALLAISAPVLGVLVTRLHEDWRARRRPAAGIGAIACCVLAMPMTWGEFSNGASAVLSRVAGPAEAALAPRKDRRACFTPQSLSALAALPTGVVSAPSNFGAQILLHSDHRTLSGPYHRNQSGMRRQLEITMAATPEAAKALLVDTGIDYVVLCPDDPELATLHRHGFTGFGHLLETGERPDFLTRVPHGDANSGLMILAMRQADSGARAPDE</sequence>
<feature type="transmembrane region" description="Helical" evidence="1">
    <location>
        <begin position="400"/>
        <end position="416"/>
    </location>
</feature>
<feature type="transmembrane region" description="Helical" evidence="1">
    <location>
        <begin position="377"/>
        <end position="394"/>
    </location>
</feature>